<organism evidence="1 2">
    <name type="scientific">Nephila pilipes</name>
    <name type="common">Giant wood spider</name>
    <name type="synonym">Nephila maculata</name>
    <dbReference type="NCBI Taxonomy" id="299642"/>
    <lineage>
        <taxon>Eukaryota</taxon>
        <taxon>Metazoa</taxon>
        <taxon>Ecdysozoa</taxon>
        <taxon>Arthropoda</taxon>
        <taxon>Chelicerata</taxon>
        <taxon>Arachnida</taxon>
        <taxon>Araneae</taxon>
        <taxon>Araneomorphae</taxon>
        <taxon>Entelegynae</taxon>
        <taxon>Araneoidea</taxon>
        <taxon>Nephilidae</taxon>
        <taxon>Nephila</taxon>
    </lineage>
</organism>
<evidence type="ECO:0000313" key="2">
    <source>
        <dbReference type="Proteomes" id="UP000887013"/>
    </source>
</evidence>
<evidence type="ECO:0000313" key="1">
    <source>
        <dbReference type="EMBL" id="GFT97284.1"/>
    </source>
</evidence>
<reference evidence="1" key="1">
    <citation type="submission" date="2020-08" db="EMBL/GenBank/DDBJ databases">
        <title>Multicomponent nature underlies the extraordinary mechanical properties of spider dragline silk.</title>
        <authorList>
            <person name="Kono N."/>
            <person name="Nakamura H."/>
            <person name="Mori M."/>
            <person name="Yoshida Y."/>
            <person name="Ohtoshi R."/>
            <person name="Malay A.D."/>
            <person name="Moran D.A.P."/>
            <person name="Tomita M."/>
            <person name="Numata K."/>
            <person name="Arakawa K."/>
        </authorList>
    </citation>
    <scope>NUCLEOTIDE SEQUENCE</scope>
</reference>
<comment type="caution">
    <text evidence="1">The sequence shown here is derived from an EMBL/GenBank/DDBJ whole genome shotgun (WGS) entry which is preliminary data.</text>
</comment>
<name>A0A8X6PZ56_NEPPI</name>
<protein>
    <submittedName>
        <fullName evidence="1">Uncharacterized protein</fullName>
    </submittedName>
</protein>
<accession>A0A8X6PZ56</accession>
<proteinExistence type="predicted"/>
<sequence length="180" mass="20229">MRFLHAGSTCHGRWTGQNALGRSAGGYLVLLLRKYCGRKRQRWPENGASLSAKRRCVATALGYRRSRRMALPRFPAVYGAALRASLCSELDLFDVPAGCCPTCHRLVLGVISVLLLCRRRTVARYSGEHVWTLLRSLVRVSECRDSDGRAVATRLFCCCGKLWHYGGRWAVDRTRNGRTL</sequence>
<dbReference type="EMBL" id="BMAW01122068">
    <property type="protein sequence ID" value="GFT97284.1"/>
    <property type="molecule type" value="Genomic_DNA"/>
</dbReference>
<gene>
    <name evidence="1" type="ORF">NPIL_609061</name>
</gene>
<dbReference type="Proteomes" id="UP000887013">
    <property type="component" value="Unassembled WGS sequence"/>
</dbReference>
<keyword evidence="2" id="KW-1185">Reference proteome</keyword>
<dbReference type="AlphaFoldDB" id="A0A8X6PZ56"/>